<dbReference type="EMBL" id="CM020618">
    <property type="protein sequence ID" value="KAK1858985.1"/>
    <property type="molecule type" value="Genomic_DNA"/>
</dbReference>
<keyword evidence="2" id="KW-1185">Reference proteome</keyword>
<name>A0ACC3BM33_PYRYE</name>
<reference evidence="1" key="1">
    <citation type="submission" date="2019-11" db="EMBL/GenBank/DDBJ databases">
        <title>Nori genome reveals adaptations in red seaweeds to the harsh intertidal environment.</title>
        <authorList>
            <person name="Wang D."/>
            <person name="Mao Y."/>
        </authorList>
    </citation>
    <scope>NUCLEOTIDE SEQUENCE</scope>
    <source>
        <tissue evidence="1">Gametophyte</tissue>
    </source>
</reference>
<gene>
    <name evidence="1" type="ORF">I4F81_001584</name>
</gene>
<dbReference type="Proteomes" id="UP000798662">
    <property type="component" value="Chromosome 1"/>
</dbReference>
<protein>
    <submittedName>
        <fullName evidence="1">Uncharacterized protein</fullName>
    </submittedName>
</protein>
<sequence>MPALPSARAAHLGCRIYPAGRRPPLTVAASPRPVGRAKKAATMMTCGRPPRSRLPRLRVVAVSTTAKERARPSTVTATAARLTVAAHESSFGGAPASFPRPPATPPATADGGAHPSRAAGSDDNLRVCAHRRVGGATRVKGKHLVGGGARPASLHIG</sequence>
<organism evidence="1 2">
    <name type="scientific">Pyropia yezoensis</name>
    <name type="common">Susabi-nori</name>
    <name type="synonym">Porphyra yezoensis</name>
    <dbReference type="NCBI Taxonomy" id="2788"/>
    <lineage>
        <taxon>Eukaryota</taxon>
        <taxon>Rhodophyta</taxon>
        <taxon>Bangiophyceae</taxon>
        <taxon>Bangiales</taxon>
        <taxon>Bangiaceae</taxon>
        <taxon>Pyropia</taxon>
    </lineage>
</organism>
<evidence type="ECO:0000313" key="2">
    <source>
        <dbReference type="Proteomes" id="UP000798662"/>
    </source>
</evidence>
<proteinExistence type="predicted"/>
<evidence type="ECO:0000313" key="1">
    <source>
        <dbReference type="EMBL" id="KAK1858985.1"/>
    </source>
</evidence>
<accession>A0ACC3BM33</accession>
<comment type="caution">
    <text evidence="1">The sequence shown here is derived from an EMBL/GenBank/DDBJ whole genome shotgun (WGS) entry which is preliminary data.</text>
</comment>